<dbReference type="Proteomes" id="UP000182235">
    <property type="component" value="Unassembled WGS sequence"/>
</dbReference>
<accession>A0A1J9Q9E7</accession>
<evidence type="ECO:0000256" key="1">
    <source>
        <dbReference type="SAM" id="MobiDB-lite"/>
    </source>
</evidence>
<dbReference type="AlphaFoldDB" id="A0A1J9Q9E7"/>
<reference evidence="2 3" key="1">
    <citation type="submission" date="2015-07" db="EMBL/GenBank/DDBJ databases">
        <title>Emmonsia species relationships and genome sequence.</title>
        <authorList>
            <consortium name="The Broad Institute Genomics Platform"/>
            <person name="Cuomo C.A."/>
            <person name="Munoz J.F."/>
            <person name="Imamovic A."/>
            <person name="Priest M.E."/>
            <person name="Young S."/>
            <person name="Clay O.K."/>
            <person name="McEwen J.G."/>
        </authorList>
    </citation>
    <scope>NUCLEOTIDE SEQUENCE [LARGE SCALE GENOMIC DNA]</scope>
    <source>
        <strain evidence="2 3">UAMH 9510</strain>
    </source>
</reference>
<evidence type="ECO:0000313" key="2">
    <source>
        <dbReference type="EMBL" id="OJD12540.1"/>
    </source>
</evidence>
<gene>
    <name evidence="2" type="ORF">AJ78_06885</name>
</gene>
<dbReference type="EMBL" id="LGRN01000391">
    <property type="protein sequence ID" value="OJD12540.1"/>
    <property type="molecule type" value="Genomic_DNA"/>
</dbReference>
<dbReference type="OrthoDB" id="1918685at2759"/>
<sequence>MQRPPAPIEPEIRPCIAELLRTGYHPSELILRVERVIEVLFTPDTTTATGTTTPATPNRRSYRIFLSDGELVIQALLGKALHRFALTGEVTVGAVVKLDRFEIRKGERVGVGGGEDTERGREVVFLAVGGFRCLSKIGAEERKQRTWVKGDDVEVRLVDRKRKRGNDDNNDDDDDGADGAGGSGFGSRRGEKAPRIGNVNDTANMKPDEGGGYVVDEMLEFSSGISDNAFDSASQSFGGRTDSKCTQKPTKDDQGSSSVFPKFQAPFQNQEEPVHVRNLPVPNLAPSQSQPNPPETTIQEPLSPATLQSPHIQNERSRAATPIPTTAATEHPFKLPGILKPISRPLNLLTLSQLLYPAKPLPKRNYLCDVLAVISWVSPDIVKRPQMPPKRDLRIMDPTIADQQHHALQRRLGVSVSVFADAATFSPPVGTVGLFRSLKTHEWEGVSLNAYEKDCKGREWVVCDPSRLKRMMIGVGKEGSFDIEAMKEWWKGWCKEVEKGGQKREREMSVVDAGT</sequence>
<name>A0A1J9Q9E7_9EURO</name>
<feature type="region of interest" description="Disordered" evidence="1">
    <location>
        <begin position="279"/>
        <end position="302"/>
    </location>
</feature>
<feature type="compositionally biased region" description="Gly residues" evidence="1">
    <location>
        <begin position="178"/>
        <end position="187"/>
    </location>
</feature>
<organism evidence="2 3">
    <name type="scientific">Emergomyces pasteurianus Ep9510</name>
    <dbReference type="NCBI Taxonomy" id="1447872"/>
    <lineage>
        <taxon>Eukaryota</taxon>
        <taxon>Fungi</taxon>
        <taxon>Dikarya</taxon>
        <taxon>Ascomycota</taxon>
        <taxon>Pezizomycotina</taxon>
        <taxon>Eurotiomycetes</taxon>
        <taxon>Eurotiomycetidae</taxon>
        <taxon>Onygenales</taxon>
        <taxon>Ajellomycetaceae</taxon>
        <taxon>Emergomyces</taxon>
    </lineage>
</organism>
<comment type="caution">
    <text evidence="2">The sequence shown here is derived from an EMBL/GenBank/DDBJ whole genome shotgun (WGS) entry which is preliminary data.</text>
</comment>
<evidence type="ECO:0000313" key="3">
    <source>
        <dbReference type="Proteomes" id="UP000182235"/>
    </source>
</evidence>
<feature type="region of interest" description="Disordered" evidence="1">
    <location>
        <begin position="163"/>
        <end position="211"/>
    </location>
</feature>
<keyword evidence="3" id="KW-1185">Reference proteome</keyword>
<dbReference type="VEuPathDB" id="FungiDB:AJ78_06885"/>
<proteinExistence type="predicted"/>
<feature type="region of interest" description="Disordered" evidence="1">
    <location>
        <begin position="232"/>
        <end position="261"/>
    </location>
</feature>
<feature type="compositionally biased region" description="Polar residues" evidence="1">
    <location>
        <begin position="285"/>
        <end position="302"/>
    </location>
</feature>
<feature type="compositionally biased region" description="Basic and acidic residues" evidence="1">
    <location>
        <begin position="241"/>
        <end position="254"/>
    </location>
</feature>
<feature type="compositionally biased region" description="Acidic residues" evidence="1">
    <location>
        <begin position="168"/>
        <end position="177"/>
    </location>
</feature>
<protein>
    <submittedName>
        <fullName evidence="2">Uncharacterized protein</fullName>
    </submittedName>
</protein>